<name>A0ABY7TFE4_9SPHN</name>
<dbReference type="RefSeq" id="WP_273685802.1">
    <property type="nucleotide sequence ID" value="NZ_CP117411.1"/>
</dbReference>
<accession>A0ABY7TFE4</accession>
<sequence>MQNGIARPLLVVALATSVVMVGGCSRGSTRGGLIGGAGGAVIGSATGLGTTEGAVIGGTAGAIIGDNDGKKKRRHRRD</sequence>
<evidence type="ECO:0008006" key="3">
    <source>
        <dbReference type="Google" id="ProtNLM"/>
    </source>
</evidence>
<gene>
    <name evidence="1" type="ORF">PQ455_09325</name>
</gene>
<proteinExistence type="predicted"/>
<evidence type="ECO:0000313" key="2">
    <source>
        <dbReference type="Proteomes" id="UP001220395"/>
    </source>
</evidence>
<evidence type="ECO:0000313" key="1">
    <source>
        <dbReference type="EMBL" id="WCT71855.1"/>
    </source>
</evidence>
<dbReference type="PROSITE" id="PS51257">
    <property type="entry name" value="PROKAR_LIPOPROTEIN"/>
    <property type="match status" value="1"/>
</dbReference>
<reference evidence="1 2" key="1">
    <citation type="submission" date="2023-02" db="EMBL/GenBank/DDBJ databases">
        <title>Genome sequence of Sphingomonas naphthae.</title>
        <authorList>
            <person name="Kim S."/>
            <person name="Heo J."/>
            <person name="Kwon S.-W."/>
        </authorList>
    </citation>
    <scope>NUCLEOTIDE SEQUENCE [LARGE SCALE GENOMIC DNA]</scope>
    <source>
        <strain evidence="1 2">KACC 18716</strain>
    </source>
</reference>
<organism evidence="1 2">
    <name type="scientific">Sphingomonas naphthae</name>
    <dbReference type="NCBI Taxonomy" id="1813468"/>
    <lineage>
        <taxon>Bacteria</taxon>
        <taxon>Pseudomonadati</taxon>
        <taxon>Pseudomonadota</taxon>
        <taxon>Alphaproteobacteria</taxon>
        <taxon>Sphingomonadales</taxon>
        <taxon>Sphingomonadaceae</taxon>
        <taxon>Sphingomonas</taxon>
    </lineage>
</organism>
<dbReference type="EMBL" id="CP117411">
    <property type="protein sequence ID" value="WCT71855.1"/>
    <property type="molecule type" value="Genomic_DNA"/>
</dbReference>
<keyword evidence="2" id="KW-1185">Reference proteome</keyword>
<protein>
    <recommendedName>
        <fullName evidence="3">Glycine zipper 2TM domain-containing protein</fullName>
    </recommendedName>
</protein>
<dbReference type="Proteomes" id="UP001220395">
    <property type="component" value="Chromosome"/>
</dbReference>